<comment type="caution">
    <text evidence="1">The sequence shown here is derived from an EMBL/GenBank/DDBJ whole genome shotgun (WGS) entry which is preliminary data.</text>
</comment>
<dbReference type="OrthoDB" id="3820545at2759"/>
<dbReference type="AlphaFoldDB" id="A0A3M7AHF9"/>
<accession>A0A3M7AHF9</accession>
<proteinExistence type="predicted"/>
<gene>
    <name evidence="1" type="ORF">D0865_16161</name>
</gene>
<dbReference type="Proteomes" id="UP000270230">
    <property type="component" value="Unassembled WGS sequence"/>
</dbReference>
<name>A0A3M7AHF9_HORWE</name>
<organism evidence="1 2">
    <name type="scientific">Hortaea werneckii</name>
    <name type="common">Black yeast</name>
    <name type="synonym">Cladosporium werneckii</name>
    <dbReference type="NCBI Taxonomy" id="91943"/>
    <lineage>
        <taxon>Eukaryota</taxon>
        <taxon>Fungi</taxon>
        <taxon>Dikarya</taxon>
        <taxon>Ascomycota</taxon>
        <taxon>Pezizomycotina</taxon>
        <taxon>Dothideomycetes</taxon>
        <taxon>Dothideomycetidae</taxon>
        <taxon>Mycosphaerellales</taxon>
        <taxon>Teratosphaeriaceae</taxon>
        <taxon>Hortaea</taxon>
    </lineage>
</organism>
<protein>
    <submittedName>
        <fullName evidence="1">Uncharacterized protein</fullName>
    </submittedName>
</protein>
<dbReference type="EMBL" id="QWIN01003048">
    <property type="protein sequence ID" value="RMY26892.1"/>
    <property type="molecule type" value="Genomic_DNA"/>
</dbReference>
<sequence>MRVLAATRNLGNLQKIACTTCAMQPGLNSTYEIDVTTQARQCPLKAVEDDERPMEWSDTEFILGLALNAPNITHIDADCSSYHLLGDTKSFDLLFPEGKCSKVRKGKKIYGEDWVKGQIFDQLNLQLTSLTFRVRVLEVEPTLLTIDWCLDDNDPSTRTEVLEYASVFKAFVLQHIKTLEICVVDSIVSTSEYQLNILAEGLKEFSAAGKNARMCLRTYACKPPAVQGRVNADLNGDLLKALRIVMETE</sequence>
<reference evidence="1 2" key="1">
    <citation type="journal article" date="2018" name="BMC Genomics">
        <title>Genomic evidence for intraspecific hybridization in a clonal and extremely halotolerant yeast.</title>
        <authorList>
            <person name="Gostincar C."/>
            <person name="Stajich J.E."/>
            <person name="Zupancic J."/>
            <person name="Zalar P."/>
            <person name="Gunde-Cimerman N."/>
        </authorList>
    </citation>
    <scope>NUCLEOTIDE SEQUENCE [LARGE SCALE GENOMIC DNA]</scope>
    <source>
        <strain evidence="1 2">EXF-151</strain>
    </source>
</reference>
<evidence type="ECO:0000313" key="1">
    <source>
        <dbReference type="EMBL" id="RMY26892.1"/>
    </source>
</evidence>
<evidence type="ECO:0000313" key="2">
    <source>
        <dbReference type="Proteomes" id="UP000270230"/>
    </source>
</evidence>